<gene>
    <name evidence="6" type="ORF">GCM10007350_33590</name>
</gene>
<dbReference type="PANTHER" id="PTHR30126:SF4">
    <property type="entry name" value="LYSR FAMILY TRANSCRIPTIONAL REGULATOR"/>
    <property type="match status" value="1"/>
</dbReference>
<dbReference type="Pfam" id="PF03466">
    <property type="entry name" value="LysR_substrate"/>
    <property type="match status" value="1"/>
</dbReference>
<keyword evidence="3" id="KW-0238">DNA-binding</keyword>
<dbReference type="InterPro" id="IPR036390">
    <property type="entry name" value="WH_DNA-bd_sf"/>
</dbReference>
<dbReference type="SUPFAM" id="SSF46785">
    <property type="entry name" value="Winged helix' DNA-binding domain"/>
    <property type="match status" value="1"/>
</dbReference>
<comment type="caution">
    <text evidence="6">The sequence shown here is derived from an EMBL/GenBank/DDBJ whole genome shotgun (WGS) entry which is preliminary data.</text>
</comment>
<feature type="domain" description="HTH lysR-type" evidence="5">
    <location>
        <begin position="4"/>
        <end position="61"/>
    </location>
</feature>
<dbReference type="PROSITE" id="PS50931">
    <property type="entry name" value="HTH_LYSR"/>
    <property type="match status" value="1"/>
</dbReference>
<evidence type="ECO:0000256" key="2">
    <source>
        <dbReference type="ARBA" id="ARBA00023015"/>
    </source>
</evidence>
<dbReference type="InterPro" id="IPR005119">
    <property type="entry name" value="LysR_subst-bd"/>
</dbReference>
<evidence type="ECO:0000259" key="5">
    <source>
        <dbReference type="PROSITE" id="PS50931"/>
    </source>
</evidence>
<dbReference type="PANTHER" id="PTHR30126">
    <property type="entry name" value="HTH-TYPE TRANSCRIPTIONAL REGULATOR"/>
    <property type="match status" value="1"/>
</dbReference>
<dbReference type="RefSeq" id="WP_189462099.1">
    <property type="nucleotide sequence ID" value="NZ_BMYO01000010.1"/>
</dbReference>
<keyword evidence="7" id="KW-1185">Reference proteome</keyword>
<accession>A0ABQ3H3C3</accession>
<keyword evidence="2" id="KW-0805">Transcription regulation</keyword>
<keyword evidence="4" id="KW-0804">Transcription</keyword>
<evidence type="ECO:0000256" key="1">
    <source>
        <dbReference type="ARBA" id="ARBA00009437"/>
    </source>
</evidence>
<protein>
    <submittedName>
        <fullName evidence="6">LysR family transcriptional regulator</fullName>
    </submittedName>
</protein>
<dbReference type="InterPro" id="IPR036388">
    <property type="entry name" value="WH-like_DNA-bd_sf"/>
</dbReference>
<dbReference type="Gene3D" id="1.10.10.10">
    <property type="entry name" value="Winged helix-like DNA-binding domain superfamily/Winged helix DNA-binding domain"/>
    <property type="match status" value="1"/>
</dbReference>
<proteinExistence type="inferred from homology"/>
<comment type="similarity">
    <text evidence="1">Belongs to the LysR transcriptional regulatory family.</text>
</comment>
<evidence type="ECO:0000256" key="4">
    <source>
        <dbReference type="ARBA" id="ARBA00023163"/>
    </source>
</evidence>
<evidence type="ECO:0000256" key="3">
    <source>
        <dbReference type="ARBA" id="ARBA00023125"/>
    </source>
</evidence>
<dbReference type="Proteomes" id="UP000604737">
    <property type="component" value="Unassembled WGS sequence"/>
</dbReference>
<dbReference type="Gene3D" id="3.40.190.290">
    <property type="match status" value="1"/>
</dbReference>
<dbReference type="InterPro" id="IPR000847">
    <property type="entry name" value="LysR_HTH_N"/>
</dbReference>
<dbReference type="Pfam" id="PF00126">
    <property type="entry name" value="HTH_1"/>
    <property type="match status" value="1"/>
</dbReference>
<evidence type="ECO:0000313" key="7">
    <source>
        <dbReference type="Proteomes" id="UP000604737"/>
    </source>
</evidence>
<name>A0ABQ3H3C3_9NEIS</name>
<sequence>MLRLNLESLEIIDAIARKGSFAAAAEAVHRVPSAVTYMVKKLEDELDVQLFDRSGHRARLTPAGETLLEEGRHLLRAAGDLECRVKRVATGWETELNIAIDALMPLSLLHDWIAEFDALQSGTRLRFSRETLGGVWEALVDHRADLVIGASLEGPHGGGYATHYLGDCEFIFAVAPQHPLAVLPEPLQAAQIQQHRSCAIADSSRHLMPRTVGILSGQETLTVPDLAAKLDVQLAGLGCGYLPHCVAAPYLADGRLVRKAIEEVKPPTRLYAAWRTSGAGRALRWWLDALAGDDRIGRWLAGAGR</sequence>
<dbReference type="SUPFAM" id="SSF53850">
    <property type="entry name" value="Periplasmic binding protein-like II"/>
    <property type="match status" value="1"/>
</dbReference>
<organism evidence="6 7">
    <name type="scientific">Jeongeupia chitinilytica</name>
    <dbReference type="NCBI Taxonomy" id="1041641"/>
    <lineage>
        <taxon>Bacteria</taxon>
        <taxon>Pseudomonadati</taxon>
        <taxon>Pseudomonadota</taxon>
        <taxon>Betaproteobacteria</taxon>
        <taxon>Neisseriales</taxon>
        <taxon>Chitinibacteraceae</taxon>
        <taxon>Jeongeupia</taxon>
    </lineage>
</organism>
<evidence type="ECO:0000313" key="6">
    <source>
        <dbReference type="EMBL" id="GHD68407.1"/>
    </source>
</evidence>
<dbReference type="EMBL" id="BMYO01000010">
    <property type="protein sequence ID" value="GHD68407.1"/>
    <property type="molecule type" value="Genomic_DNA"/>
</dbReference>
<reference evidence="7" key="1">
    <citation type="journal article" date="2019" name="Int. J. Syst. Evol. Microbiol.">
        <title>The Global Catalogue of Microorganisms (GCM) 10K type strain sequencing project: providing services to taxonomists for standard genome sequencing and annotation.</title>
        <authorList>
            <consortium name="The Broad Institute Genomics Platform"/>
            <consortium name="The Broad Institute Genome Sequencing Center for Infectious Disease"/>
            <person name="Wu L."/>
            <person name="Ma J."/>
        </authorList>
    </citation>
    <scope>NUCLEOTIDE SEQUENCE [LARGE SCALE GENOMIC DNA]</scope>
    <source>
        <strain evidence="7">KCTC 23701</strain>
    </source>
</reference>